<dbReference type="PROSITE" id="PS50259">
    <property type="entry name" value="G_PROTEIN_RECEP_F3_4"/>
    <property type="match status" value="1"/>
</dbReference>
<dbReference type="AlphaFoldDB" id="A0A8S4NEJ6"/>
<feature type="signal peptide" evidence="19">
    <location>
        <begin position="1"/>
        <end position="19"/>
    </location>
</feature>
<evidence type="ECO:0000256" key="12">
    <source>
        <dbReference type="ARBA" id="ARBA00023180"/>
    </source>
</evidence>
<keyword evidence="22" id="KW-1185">Reference proteome</keyword>
<feature type="region of interest" description="Disordered" evidence="17">
    <location>
        <begin position="23"/>
        <end position="42"/>
    </location>
</feature>
<keyword evidence="4 18" id="KW-0812">Transmembrane</keyword>
<evidence type="ECO:0000256" key="7">
    <source>
        <dbReference type="ARBA" id="ARBA00023018"/>
    </source>
</evidence>
<feature type="chain" id="PRO_5035878047" description="G-protein coupled receptors family 3 profile domain-containing protein" evidence="19">
    <location>
        <begin position="20"/>
        <end position="776"/>
    </location>
</feature>
<keyword evidence="8" id="KW-0297">G-protein coupled receptor</keyword>
<keyword evidence="9 18" id="KW-0472">Membrane</keyword>
<dbReference type="CDD" id="cd15293">
    <property type="entry name" value="7tmC_GPR158-like"/>
    <property type="match status" value="1"/>
</dbReference>
<sequence>MKLCFEIIIIVLLSKYVISETTTTEEDSSSGEGETELTEGPSEEVKMDIVTKFLRIVDEYDKNKESCKPGTEFSLEGGQVEEQYGVRRFKDLAMMAVNRANFLTRIWQRGSKALLESEFFFYTQVRSLVEENPDIFAAGNCYDYKEFKNYDLFCPYAHRYVDEPDKIVVKDLSIGYYYVSNGTEYEWFSKIREKANMKVQNGDYEMNDGYEIIRRDQTSAYDKRNVSHIKSVYEDGTWSKPYFDCGGGNIWMITYTLPFFGYDPDNGTYHFKGTSGIDIDLQKVDIDQCPGDRNTNVFADSAKCKKKTTQCVPILGQGFSRGSYQCVCKDGFYFPDTSSVQQYFNGTEIEAQYDKKMQDNPMDNYYDSSFSCLPCAPGCDKCVDDKPCIISLHWDQRRAILGLNSLVMVWIFVLMWFTINYRDVKVLKAASPMLLRIILLGALLLYCPMIVNYFEPTILTCSLRLWLRELGFSISYGALLLKTWRISVVFRVRSAARIKISDMDLIKRLALIVLIFVIYLSIRMAVGRPYITKGVHTSGLYAFQCSWDVWDYCGAIGELLFLIWGIRLCIVVRKAPSEFNESRFISWAIYNETLLSVFLNVTMFFLQEPANPDLLYLVVFIHTQLTTTVTLAFLFGSKAYVVYKYSDKESCPTAMSRGSKYMAAPKSQGGGTMLSNLDSSGNTTTFLLEECQQNGGIEKDVQEEFKRLYMQIETLKLKNMKLGNPHLTNKLSAMADLAMKEEPPDDSTPSTPNLNTNINGKRVVINLDDFKDATAL</sequence>
<dbReference type="OrthoDB" id="2129233at2759"/>
<keyword evidence="14" id="KW-0628">Postsynaptic cell membrane</keyword>
<dbReference type="GO" id="GO:0004930">
    <property type="term" value="F:G protein-coupled receptor activity"/>
    <property type="evidence" value="ECO:0007669"/>
    <property type="project" value="UniProtKB-KW"/>
</dbReference>
<comment type="caution">
    <text evidence="21">The sequence shown here is derived from an EMBL/GenBank/DDBJ whole genome shotgun (WGS) entry which is preliminary data.</text>
</comment>
<evidence type="ECO:0000256" key="19">
    <source>
        <dbReference type="SAM" id="SignalP"/>
    </source>
</evidence>
<dbReference type="PANTHER" id="PTHR32546">
    <property type="entry name" value="G-PROTEIN COUPLED RECEPTOR 158-RELATED"/>
    <property type="match status" value="1"/>
</dbReference>
<evidence type="ECO:0000313" key="22">
    <source>
        <dbReference type="Proteomes" id="UP000749559"/>
    </source>
</evidence>
<dbReference type="SUPFAM" id="SSF57184">
    <property type="entry name" value="Growth factor receptor domain"/>
    <property type="match status" value="1"/>
</dbReference>
<dbReference type="Gene3D" id="3.30.450.20">
    <property type="entry name" value="PAS domain"/>
    <property type="match status" value="1"/>
</dbReference>
<dbReference type="EMBL" id="CAIIXF020000003">
    <property type="protein sequence ID" value="CAH1779230.1"/>
    <property type="molecule type" value="Genomic_DNA"/>
</dbReference>
<keyword evidence="5 19" id="KW-0732">Signal</keyword>
<evidence type="ECO:0000256" key="16">
    <source>
        <dbReference type="ARBA" id="ARBA00034104"/>
    </source>
</evidence>
<evidence type="ECO:0000256" key="10">
    <source>
        <dbReference type="ARBA" id="ARBA00023157"/>
    </source>
</evidence>
<gene>
    <name evidence="21" type="ORF">OFUS_LOCUS6058</name>
</gene>
<organism evidence="21 22">
    <name type="scientific">Owenia fusiformis</name>
    <name type="common">Polychaete worm</name>
    <dbReference type="NCBI Taxonomy" id="6347"/>
    <lineage>
        <taxon>Eukaryota</taxon>
        <taxon>Metazoa</taxon>
        <taxon>Spiralia</taxon>
        <taxon>Lophotrochozoa</taxon>
        <taxon>Annelida</taxon>
        <taxon>Polychaeta</taxon>
        <taxon>Sedentaria</taxon>
        <taxon>Canalipalpata</taxon>
        <taxon>Sabellida</taxon>
        <taxon>Oweniida</taxon>
        <taxon>Oweniidae</taxon>
        <taxon>Owenia</taxon>
    </lineage>
</organism>
<evidence type="ECO:0000256" key="14">
    <source>
        <dbReference type="ARBA" id="ARBA00023257"/>
    </source>
</evidence>
<protein>
    <recommendedName>
        <fullName evidence="20">G-protein coupled receptors family 3 profile domain-containing protein</fullName>
    </recommendedName>
</protein>
<name>A0A8S4NEJ6_OWEFU</name>
<feature type="transmembrane region" description="Helical" evidence="18">
    <location>
        <begin position="433"/>
        <end position="454"/>
    </location>
</feature>
<evidence type="ECO:0000256" key="2">
    <source>
        <dbReference type="ARBA" id="ARBA00007242"/>
    </source>
</evidence>
<dbReference type="PANTHER" id="PTHR32546:SF29">
    <property type="entry name" value="G-PROTEIN COUPLED RECEPTORS FAMILY 3 PROFILE DOMAIN-CONTAINING PROTEIN"/>
    <property type="match status" value="1"/>
</dbReference>
<keyword evidence="6 18" id="KW-1133">Transmembrane helix</keyword>
<comment type="subcellular location">
    <subcellularLocation>
        <location evidence="1">Cell projection</location>
        <location evidence="1">Neuron projection</location>
    </subcellularLocation>
    <subcellularLocation>
        <location evidence="16">Postsynaptic cell membrane</location>
        <topology evidence="16">Multi-pass membrane protein</topology>
    </subcellularLocation>
</comment>
<feature type="domain" description="G-protein coupled receptors family 3 profile" evidence="20">
    <location>
        <begin position="419"/>
        <end position="650"/>
    </location>
</feature>
<evidence type="ECO:0000256" key="15">
    <source>
        <dbReference type="ARBA" id="ARBA00023273"/>
    </source>
</evidence>
<feature type="transmembrane region" description="Helical" evidence="18">
    <location>
        <begin position="505"/>
        <end position="522"/>
    </location>
</feature>
<feature type="transmembrane region" description="Helical" evidence="18">
    <location>
        <begin position="399"/>
        <end position="421"/>
    </location>
</feature>
<dbReference type="InterPro" id="IPR017978">
    <property type="entry name" value="GPCR_3_C"/>
</dbReference>
<reference evidence="21" key="1">
    <citation type="submission" date="2022-03" db="EMBL/GenBank/DDBJ databases">
        <authorList>
            <person name="Martin C."/>
        </authorList>
    </citation>
    <scope>NUCLEOTIDE SEQUENCE</scope>
</reference>
<evidence type="ECO:0000256" key="1">
    <source>
        <dbReference type="ARBA" id="ARBA00004487"/>
    </source>
</evidence>
<evidence type="ECO:0000256" key="5">
    <source>
        <dbReference type="ARBA" id="ARBA00022729"/>
    </source>
</evidence>
<evidence type="ECO:0000256" key="8">
    <source>
        <dbReference type="ARBA" id="ARBA00023040"/>
    </source>
</evidence>
<feature type="transmembrane region" description="Helical" evidence="18">
    <location>
        <begin position="466"/>
        <end position="484"/>
    </location>
</feature>
<feature type="transmembrane region" description="Helical" evidence="18">
    <location>
        <begin position="614"/>
        <end position="635"/>
    </location>
</feature>
<dbReference type="InterPro" id="IPR054714">
    <property type="entry name" value="GPR158_179_extracellular"/>
</dbReference>
<feature type="transmembrane region" description="Helical" evidence="18">
    <location>
        <begin position="584"/>
        <end position="602"/>
    </location>
</feature>
<dbReference type="GO" id="GO:0045211">
    <property type="term" value="C:postsynaptic membrane"/>
    <property type="evidence" value="ECO:0007669"/>
    <property type="project" value="UniProtKB-SubCell"/>
</dbReference>
<evidence type="ECO:0000256" key="13">
    <source>
        <dbReference type="ARBA" id="ARBA00023224"/>
    </source>
</evidence>
<keyword evidence="12" id="KW-0325">Glycoprotein</keyword>
<keyword evidence="7" id="KW-0770">Synapse</keyword>
<dbReference type="GO" id="GO:0043005">
    <property type="term" value="C:neuron projection"/>
    <property type="evidence" value="ECO:0007669"/>
    <property type="project" value="UniProtKB-SubCell"/>
</dbReference>
<evidence type="ECO:0000256" key="11">
    <source>
        <dbReference type="ARBA" id="ARBA00023170"/>
    </source>
</evidence>
<keyword evidence="11" id="KW-0675">Receptor</keyword>
<evidence type="ECO:0000256" key="4">
    <source>
        <dbReference type="ARBA" id="ARBA00022692"/>
    </source>
</evidence>
<dbReference type="CDD" id="cd12913">
    <property type="entry name" value="PDC1_MCP_like"/>
    <property type="match status" value="1"/>
</dbReference>
<evidence type="ECO:0000259" key="20">
    <source>
        <dbReference type="PROSITE" id="PS50259"/>
    </source>
</evidence>
<dbReference type="InterPro" id="IPR043458">
    <property type="entry name" value="GPR158/179"/>
</dbReference>
<keyword evidence="3" id="KW-1003">Cell membrane</keyword>
<keyword evidence="15" id="KW-0966">Cell projection</keyword>
<proteinExistence type="inferred from homology"/>
<evidence type="ECO:0000313" key="21">
    <source>
        <dbReference type="EMBL" id="CAH1779230.1"/>
    </source>
</evidence>
<comment type="similarity">
    <text evidence="2">Belongs to the G-protein coupled receptor 3 family.</text>
</comment>
<evidence type="ECO:0000256" key="3">
    <source>
        <dbReference type="ARBA" id="ARBA00022475"/>
    </source>
</evidence>
<dbReference type="Proteomes" id="UP000749559">
    <property type="component" value="Unassembled WGS sequence"/>
</dbReference>
<dbReference type="InterPro" id="IPR009030">
    <property type="entry name" value="Growth_fac_rcpt_cys_sf"/>
</dbReference>
<evidence type="ECO:0000256" key="18">
    <source>
        <dbReference type="SAM" id="Phobius"/>
    </source>
</evidence>
<keyword evidence="13" id="KW-0807">Transducer</keyword>
<keyword evidence="10" id="KW-1015">Disulfide bond</keyword>
<evidence type="ECO:0000256" key="9">
    <source>
        <dbReference type="ARBA" id="ARBA00023136"/>
    </source>
</evidence>
<evidence type="ECO:0000256" key="17">
    <source>
        <dbReference type="SAM" id="MobiDB-lite"/>
    </source>
</evidence>
<feature type="transmembrane region" description="Helical" evidence="18">
    <location>
        <begin position="549"/>
        <end position="572"/>
    </location>
</feature>
<evidence type="ECO:0000256" key="6">
    <source>
        <dbReference type="ARBA" id="ARBA00022989"/>
    </source>
</evidence>
<dbReference type="Pfam" id="PF22572">
    <property type="entry name" value="GPR158_179_EC"/>
    <property type="match status" value="1"/>
</dbReference>
<feature type="compositionally biased region" description="Acidic residues" evidence="17">
    <location>
        <begin position="23"/>
        <end position="37"/>
    </location>
</feature>
<dbReference type="Pfam" id="PF00003">
    <property type="entry name" value="7tm_3"/>
    <property type="match status" value="1"/>
</dbReference>
<accession>A0A8S4NEJ6</accession>